<dbReference type="PROSITE" id="PS00078">
    <property type="entry name" value="COX2"/>
    <property type="match status" value="1"/>
</dbReference>
<dbReference type="PROSITE" id="PS50857">
    <property type="entry name" value="COX2_CUA"/>
    <property type="match status" value="1"/>
</dbReference>
<dbReference type="InterPro" id="IPR002429">
    <property type="entry name" value="CcO_II-like_C"/>
</dbReference>
<comment type="subcellular location">
    <subcellularLocation>
        <location evidence="1">Cell envelope</location>
    </subcellularLocation>
</comment>
<evidence type="ECO:0000256" key="3">
    <source>
        <dbReference type="ARBA" id="ARBA00023008"/>
    </source>
</evidence>
<keyword evidence="4" id="KW-0472">Membrane</keyword>
<comment type="caution">
    <text evidence="6">The sequence shown here is derived from an EMBL/GenBank/DDBJ whole genome shotgun (WGS) entry which is preliminary data.</text>
</comment>
<evidence type="ECO:0000256" key="1">
    <source>
        <dbReference type="ARBA" id="ARBA00004196"/>
    </source>
</evidence>
<dbReference type="Proteomes" id="UP001595445">
    <property type="component" value="Unassembled WGS sequence"/>
</dbReference>
<name>A0ABV7DRK0_9RHOB</name>
<protein>
    <recommendedName>
        <fullName evidence="5">Cytochrome oxidase subunit II copper A binding domain-containing protein</fullName>
    </recommendedName>
</protein>
<organism evidence="6 7">
    <name type="scientific">Tabrizicola soli</name>
    <dbReference type="NCBI Taxonomy" id="2185115"/>
    <lineage>
        <taxon>Bacteria</taxon>
        <taxon>Pseudomonadati</taxon>
        <taxon>Pseudomonadota</taxon>
        <taxon>Alphaproteobacteria</taxon>
        <taxon>Rhodobacterales</taxon>
        <taxon>Paracoccaceae</taxon>
        <taxon>Tabrizicola</taxon>
    </lineage>
</organism>
<dbReference type="RefSeq" id="WP_197646657.1">
    <property type="nucleotide sequence ID" value="NZ_JAEACP010000019.1"/>
</dbReference>
<evidence type="ECO:0000259" key="5">
    <source>
        <dbReference type="PROSITE" id="PS50857"/>
    </source>
</evidence>
<dbReference type="Gene3D" id="2.60.40.420">
    <property type="entry name" value="Cupredoxins - blue copper proteins"/>
    <property type="match status" value="1"/>
</dbReference>
<keyword evidence="4" id="KW-1133">Transmembrane helix</keyword>
<dbReference type="InterPro" id="IPR051403">
    <property type="entry name" value="NosZ/Cyto_c_oxidase_sub2"/>
</dbReference>
<evidence type="ECO:0000313" key="7">
    <source>
        <dbReference type="Proteomes" id="UP001595445"/>
    </source>
</evidence>
<sequence length="223" mass="24168">MKPDRHFTTRRGFIATLGFGGVSLYGLWAAYGAAPNPFAFLRNAETSAADSDSIAAMAMEGHGGMASTSNVEAFRAELADFVARFSEPDGSVYPRPVANPEAMSGMNMDGMEMASDVEAAHTEPDHAGMDTPVEVLMLAERFYFDPSDIRLEVDRPYRFRMLAADVTHGASIQFGEGARMIRLGPGVETELQMTFTRPGSFLVYCTSYCGPGHDGMQARITVV</sequence>
<dbReference type="SUPFAM" id="SSF49503">
    <property type="entry name" value="Cupredoxins"/>
    <property type="match status" value="1"/>
</dbReference>
<reference evidence="7" key="1">
    <citation type="journal article" date="2019" name="Int. J. Syst. Evol. Microbiol.">
        <title>The Global Catalogue of Microorganisms (GCM) 10K type strain sequencing project: providing services to taxonomists for standard genome sequencing and annotation.</title>
        <authorList>
            <consortium name="The Broad Institute Genomics Platform"/>
            <consortium name="The Broad Institute Genome Sequencing Center for Infectious Disease"/>
            <person name="Wu L."/>
            <person name="Ma J."/>
        </authorList>
    </citation>
    <scope>NUCLEOTIDE SEQUENCE [LARGE SCALE GENOMIC DNA]</scope>
    <source>
        <strain evidence="7">KCTC 62102</strain>
    </source>
</reference>
<dbReference type="EMBL" id="JBHRSM010000004">
    <property type="protein sequence ID" value="MFC3084971.1"/>
    <property type="molecule type" value="Genomic_DNA"/>
</dbReference>
<evidence type="ECO:0000256" key="2">
    <source>
        <dbReference type="ARBA" id="ARBA00022723"/>
    </source>
</evidence>
<dbReference type="InterPro" id="IPR008972">
    <property type="entry name" value="Cupredoxin"/>
</dbReference>
<keyword evidence="3" id="KW-0186">Copper</keyword>
<dbReference type="PANTHER" id="PTHR42838:SF2">
    <property type="entry name" value="NITROUS-OXIDE REDUCTASE"/>
    <property type="match status" value="1"/>
</dbReference>
<accession>A0ABV7DRK0</accession>
<evidence type="ECO:0000313" key="6">
    <source>
        <dbReference type="EMBL" id="MFC3084971.1"/>
    </source>
</evidence>
<proteinExistence type="predicted"/>
<dbReference type="InterPro" id="IPR001505">
    <property type="entry name" value="Copper_CuA"/>
</dbReference>
<dbReference type="PANTHER" id="PTHR42838">
    <property type="entry name" value="CYTOCHROME C OXIDASE SUBUNIT II"/>
    <property type="match status" value="1"/>
</dbReference>
<feature type="domain" description="Cytochrome oxidase subunit II copper A binding" evidence="5">
    <location>
        <begin position="128"/>
        <end position="223"/>
    </location>
</feature>
<keyword evidence="4" id="KW-0812">Transmembrane</keyword>
<keyword evidence="2" id="KW-0479">Metal-binding</keyword>
<feature type="transmembrane region" description="Helical" evidence="4">
    <location>
        <begin position="12"/>
        <end position="31"/>
    </location>
</feature>
<keyword evidence="7" id="KW-1185">Reference proteome</keyword>
<gene>
    <name evidence="6" type="ORF">ACFOD6_02805</name>
</gene>
<evidence type="ECO:0000256" key="4">
    <source>
        <dbReference type="SAM" id="Phobius"/>
    </source>
</evidence>